<dbReference type="InterPro" id="IPR043763">
    <property type="entry name" value="DUF5709"/>
</dbReference>
<feature type="compositionally biased region" description="Basic and acidic residues" evidence="1">
    <location>
        <begin position="126"/>
        <end position="143"/>
    </location>
</feature>
<sequence>MSDQEDRTDPDGRGRADDAYQPTGGNEEQEDAAALDLQNAVDERTYDDMVDEGYSPPEKPLGVTKKGTTAAEQREGETLDERLRQERGEQEPPTGDGVGDLPGGEGEPVDPEAGDRRSGRLVAPDEGAHPDATKESAAADRGIDGGAAGAEEAAVHEIHDVDLPPLPDDR</sequence>
<evidence type="ECO:0000259" key="2">
    <source>
        <dbReference type="Pfam" id="PF18970"/>
    </source>
</evidence>
<dbReference type="Proteomes" id="UP000516428">
    <property type="component" value="Chromosome"/>
</dbReference>
<reference evidence="3 4" key="1">
    <citation type="submission" date="2020-09" db="EMBL/GenBank/DDBJ databases">
        <title>A novel species.</title>
        <authorList>
            <person name="Gao J."/>
        </authorList>
    </citation>
    <scope>NUCLEOTIDE SEQUENCE [LARGE SCALE GENOMIC DNA]</scope>
    <source>
        <strain evidence="3 4">CRXT-Y-14</strain>
    </source>
</reference>
<feature type="compositionally biased region" description="Basic and acidic residues" evidence="1">
    <location>
        <begin position="1"/>
        <end position="18"/>
    </location>
</feature>
<feature type="region of interest" description="Disordered" evidence="1">
    <location>
        <begin position="1"/>
        <end position="170"/>
    </location>
</feature>
<keyword evidence="4" id="KW-1185">Reference proteome</keyword>
<dbReference type="RefSeq" id="WP_188335617.1">
    <property type="nucleotide sequence ID" value="NZ_CP061281.1"/>
</dbReference>
<gene>
    <name evidence="3" type="ORF">IAG42_03970</name>
</gene>
<feature type="compositionally biased region" description="Basic and acidic residues" evidence="1">
    <location>
        <begin position="72"/>
        <end position="90"/>
    </location>
</feature>
<evidence type="ECO:0000256" key="1">
    <source>
        <dbReference type="SAM" id="MobiDB-lite"/>
    </source>
</evidence>
<evidence type="ECO:0000313" key="4">
    <source>
        <dbReference type="Proteomes" id="UP000516428"/>
    </source>
</evidence>
<dbReference type="EMBL" id="CP061281">
    <property type="protein sequence ID" value="QNS02862.1"/>
    <property type="molecule type" value="Genomic_DNA"/>
</dbReference>
<dbReference type="KEGG" id="sxn:IAG42_03970"/>
<dbReference type="Pfam" id="PF18970">
    <property type="entry name" value="DUF5709"/>
    <property type="match status" value="1"/>
</dbReference>
<dbReference type="AlphaFoldDB" id="A0A7H1B2A7"/>
<feature type="domain" description="DUF5709" evidence="2">
    <location>
        <begin position="112"/>
        <end position="160"/>
    </location>
</feature>
<name>A0A7H1B2A7_9ACTN</name>
<organism evidence="3 4">
    <name type="scientific">Streptomyces xanthii</name>
    <dbReference type="NCBI Taxonomy" id="2768069"/>
    <lineage>
        <taxon>Bacteria</taxon>
        <taxon>Bacillati</taxon>
        <taxon>Actinomycetota</taxon>
        <taxon>Actinomycetes</taxon>
        <taxon>Kitasatosporales</taxon>
        <taxon>Streptomycetaceae</taxon>
        <taxon>Streptomyces</taxon>
    </lineage>
</organism>
<feature type="compositionally biased region" description="Gly residues" evidence="1">
    <location>
        <begin position="96"/>
        <end position="106"/>
    </location>
</feature>
<accession>A0A7H1B2A7</accession>
<proteinExistence type="predicted"/>
<protein>
    <recommendedName>
        <fullName evidence="2">DUF5709 domain-containing protein</fullName>
    </recommendedName>
</protein>
<feature type="compositionally biased region" description="Basic and acidic residues" evidence="1">
    <location>
        <begin position="153"/>
        <end position="170"/>
    </location>
</feature>
<evidence type="ECO:0000313" key="3">
    <source>
        <dbReference type="EMBL" id="QNS02862.1"/>
    </source>
</evidence>